<sequence>MICYYSMFSPFLEHIRERVRTNFFAINLLSRRNAGIRTRSRSQILFCVFIQFSSFSERRALKASFNVLCALST</sequence>
<protein>
    <submittedName>
        <fullName evidence="1">Uncharacterized protein</fullName>
    </submittedName>
</protein>
<evidence type="ECO:0000313" key="1">
    <source>
        <dbReference type="EMBL" id="CDW48815.1"/>
    </source>
</evidence>
<name>A0A0K2VEL0_LEPSM</name>
<proteinExistence type="predicted"/>
<dbReference type="EMBL" id="HACA01031453">
    <property type="protein sequence ID" value="CDW48814.1"/>
    <property type="molecule type" value="Transcribed_RNA"/>
</dbReference>
<dbReference type="EMBL" id="HACA01031454">
    <property type="protein sequence ID" value="CDW48815.1"/>
    <property type="molecule type" value="Transcribed_RNA"/>
</dbReference>
<dbReference type="AlphaFoldDB" id="A0A0K2VEL0"/>
<reference evidence="1" key="1">
    <citation type="submission" date="2014-05" db="EMBL/GenBank/DDBJ databases">
        <authorList>
            <person name="Chronopoulou M."/>
        </authorList>
    </citation>
    <scope>NUCLEOTIDE SEQUENCE</scope>
    <source>
        <tissue evidence="1">Whole organism</tissue>
    </source>
</reference>
<organism evidence="1">
    <name type="scientific">Lepeophtheirus salmonis</name>
    <name type="common">Salmon louse</name>
    <name type="synonym">Caligus salmonis</name>
    <dbReference type="NCBI Taxonomy" id="72036"/>
    <lineage>
        <taxon>Eukaryota</taxon>
        <taxon>Metazoa</taxon>
        <taxon>Ecdysozoa</taxon>
        <taxon>Arthropoda</taxon>
        <taxon>Crustacea</taxon>
        <taxon>Multicrustacea</taxon>
        <taxon>Hexanauplia</taxon>
        <taxon>Copepoda</taxon>
        <taxon>Siphonostomatoida</taxon>
        <taxon>Caligidae</taxon>
        <taxon>Lepeophtheirus</taxon>
    </lineage>
</organism>
<accession>A0A0K2VEL0</accession>